<gene>
    <name evidence="6" type="ORF">CNF02_11440</name>
</gene>
<evidence type="ECO:0000256" key="4">
    <source>
        <dbReference type="RuleBase" id="RU003694"/>
    </source>
</evidence>
<dbReference type="InterPro" id="IPR020841">
    <property type="entry name" value="PKS_Beta-ketoAc_synthase_dom"/>
</dbReference>
<evidence type="ECO:0000259" key="5">
    <source>
        <dbReference type="PROSITE" id="PS52004"/>
    </source>
</evidence>
<dbReference type="PROSITE" id="PS52004">
    <property type="entry name" value="KS3_2"/>
    <property type="match status" value="1"/>
</dbReference>
<dbReference type="Pfam" id="PF02801">
    <property type="entry name" value="Ketoacyl-synt_C"/>
    <property type="match status" value="1"/>
</dbReference>
<dbReference type="Gene3D" id="3.40.47.10">
    <property type="match status" value="1"/>
</dbReference>
<comment type="pathway">
    <text evidence="1">Lipid metabolism; fatty acid biosynthesis.</text>
</comment>
<dbReference type="GO" id="GO:0004315">
    <property type="term" value="F:3-oxoacyl-[acyl-carrier-protein] synthase activity"/>
    <property type="evidence" value="ECO:0007669"/>
    <property type="project" value="TreeGrafter"/>
</dbReference>
<dbReference type="GO" id="GO:0006633">
    <property type="term" value="P:fatty acid biosynthetic process"/>
    <property type="evidence" value="ECO:0007669"/>
    <property type="project" value="TreeGrafter"/>
</dbReference>
<dbReference type="Proteomes" id="UP000219329">
    <property type="component" value="Unassembled WGS sequence"/>
</dbReference>
<dbReference type="EMBL" id="NTJZ01000014">
    <property type="protein sequence ID" value="PDH32689.1"/>
    <property type="molecule type" value="Genomic_DNA"/>
</dbReference>
<evidence type="ECO:0000256" key="2">
    <source>
        <dbReference type="ARBA" id="ARBA00008467"/>
    </source>
</evidence>
<dbReference type="InterPro" id="IPR016039">
    <property type="entry name" value="Thiolase-like"/>
</dbReference>
<proteinExistence type="inferred from homology"/>
<dbReference type="InterPro" id="IPR014030">
    <property type="entry name" value="Ketoacyl_synth_N"/>
</dbReference>
<comment type="caution">
    <text evidence="6">The sequence shown here is derived from an EMBL/GenBank/DDBJ whole genome shotgun (WGS) entry which is preliminary data.</text>
</comment>
<dbReference type="InterPro" id="IPR000794">
    <property type="entry name" value="Beta-ketoacyl_synthase"/>
</dbReference>
<sequence>MTRLPIIAGFGGINTAGRSSGHHGYRRMVIEALSKEKALETRAAIAALTGKLKRKNEGWVDNEGNTVDLASYINAISGELDQNTLIRELEDNLFDPNQLNYHCRANLASTNGRGIEFELKKKQLPTPLPAGWSIKSDTPDDPNKVRVNIEQSFEVLLECFRKTDVNSAGQLPTGFKPELLYQARNHPRALQLTVYAASDAINSLGMDWEIIRQHVPPDQIGVYAGSAMGQLDYNGFGGLLQARLLGKKVTSKQMPLGYAEMPADFINAYLLGNLGTNGTNVAACATFLYNLRQAVKDIQSGSHRVVLVGTTETPIFPESIDGFNTMNALADDASLRKLDGLASNQRPNYRRACRPFANNSGFTLAESAQFVVLFDDELALKLGANILGAANEVYIAADGHKKSITGPGLGNYLSMAKAVAATKNVIGKEALKNRTFVQAHGTGTPQNRTTESHILSQIAGIFGIENWPIAAVKSYLGHSIASSAGDQLAATLGSFAHGILPGILTIDEIAQDVTQENLDFLLAHRELPLNSIDATIINSKGFGGNNASASILAPHIVEKMLEKRHGATALKDYKKRNQQVADKTAAYDQAMIEGRNNTIYKFDHNVLDNESLEMNESKISINEIEPSISLEFESSYADMCK</sequence>
<name>A0A2A5W872_9GAMM</name>
<evidence type="ECO:0000313" key="6">
    <source>
        <dbReference type="EMBL" id="PDH32689.1"/>
    </source>
</evidence>
<dbReference type="PANTHER" id="PTHR11712:SF336">
    <property type="entry name" value="3-OXOACYL-[ACYL-CARRIER-PROTEIN] SYNTHASE, MITOCHONDRIAL"/>
    <property type="match status" value="1"/>
</dbReference>
<dbReference type="InterPro" id="IPR014031">
    <property type="entry name" value="Ketoacyl_synth_C"/>
</dbReference>
<dbReference type="Pfam" id="PF00109">
    <property type="entry name" value="ketoacyl-synt"/>
    <property type="match status" value="1"/>
</dbReference>
<dbReference type="AlphaFoldDB" id="A0A2A5W872"/>
<dbReference type="PANTHER" id="PTHR11712">
    <property type="entry name" value="POLYKETIDE SYNTHASE-RELATED"/>
    <property type="match status" value="1"/>
</dbReference>
<organism evidence="6 7">
    <name type="scientific">OM182 bacterium MED-G28</name>
    <dbReference type="NCBI Taxonomy" id="1986256"/>
    <lineage>
        <taxon>Bacteria</taxon>
        <taxon>Pseudomonadati</taxon>
        <taxon>Pseudomonadota</taxon>
        <taxon>Gammaproteobacteria</taxon>
        <taxon>OMG group</taxon>
        <taxon>OM182 clade</taxon>
    </lineage>
</organism>
<accession>A0A2A5W872</accession>
<dbReference type="CDD" id="cd00828">
    <property type="entry name" value="elong_cond_enzymes"/>
    <property type="match status" value="1"/>
</dbReference>
<protein>
    <submittedName>
        <fullName evidence="6">Beta-ketoacyl synthase</fullName>
    </submittedName>
</protein>
<dbReference type="GO" id="GO:0005829">
    <property type="term" value="C:cytosol"/>
    <property type="evidence" value="ECO:0007669"/>
    <property type="project" value="TreeGrafter"/>
</dbReference>
<evidence type="ECO:0000256" key="1">
    <source>
        <dbReference type="ARBA" id="ARBA00005194"/>
    </source>
</evidence>
<reference evidence="6 7" key="1">
    <citation type="submission" date="2017-08" db="EMBL/GenBank/DDBJ databases">
        <title>Fine stratification of microbial communities through a metagenomic profile of the photic zone.</title>
        <authorList>
            <person name="Haro-Moreno J.M."/>
            <person name="Lopez-Perez M."/>
            <person name="De La Torre J."/>
            <person name="Picazo A."/>
            <person name="Camacho A."/>
            <person name="Rodriguez-Valera F."/>
        </authorList>
    </citation>
    <scope>NUCLEOTIDE SEQUENCE [LARGE SCALE GENOMIC DNA]</scope>
    <source>
        <strain evidence="6">MED-G28</strain>
    </source>
</reference>
<dbReference type="InterPro" id="IPR047224">
    <property type="entry name" value="FAS_alpha_su_C"/>
</dbReference>
<keyword evidence="3 4" id="KW-0808">Transferase</keyword>
<dbReference type="SMART" id="SM00825">
    <property type="entry name" value="PKS_KS"/>
    <property type="match status" value="1"/>
</dbReference>
<comment type="similarity">
    <text evidence="2 4">Belongs to the thiolase-like superfamily. Beta-ketoacyl-ACP synthases family.</text>
</comment>
<feature type="domain" description="Ketosynthase family 3 (KS3)" evidence="5">
    <location>
        <begin position="1"/>
        <end position="553"/>
    </location>
</feature>
<evidence type="ECO:0000313" key="7">
    <source>
        <dbReference type="Proteomes" id="UP000219329"/>
    </source>
</evidence>
<dbReference type="SUPFAM" id="SSF53901">
    <property type="entry name" value="Thiolase-like"/>
    <property type="match status" value="2"/>
</dbReference>
<evidence type="ECO:0000256" key="3">
    <source>
        <dbReference type="ARBA" id="ARBA00022679"/>
    </source>
</evidence>